<dbReference type="AlphaFoldDB" id="A0A830C0J4"/>
<dbReference type="OrthoDB" id="423313at2759"/>
<dbReference type="Pfam" id="PF23733">
    <property type="entry name" value="GRXCR1-2_C"/>
    <property type="match status" value="1"/>
</dbReference>
<dbReference type="InterPro" id="IPR036249">
    <property type="entry name" value="Thioredoxin-like_sf"/>
</dbReference>
<accession>A0A830C0J4</accession>
<comment type="caution">
    <text evidence="3">The sequence shown here is derived from an EMBL/GenBank/DDBJ whole genome shotgun (WGS) entry which is preliminary data.</text>
</comment>
<feature type="compositionally biased region" description="Basic and acidic residues" evidence="1">
    <location>
        <begin position="10"/>
        <end position="24"/>
    </location>
</feature>
<feature type="domain" description="Glutaredoxin" evidence="2">
    <location>
        <begin position="54"/>
        <end position="120"/>
    </location>
</feature>
<dbReference type="Proteomes" id="UP000653305">
    <property type="component" value="Unassembled WGS sequence"/>
</dbReference>
<evidence type="ECO:0000313" key="4">
    <source>
        <dbReference type="Proteomes" id="UP000653305"/>
    </source>
</evidence>
<feature type="region of interest" description="Disordered" evidence="1">
    <location>
        <begin position="1"/>
        <end position="26"/>
    </location>
</feature>
<dbReference type="CDD" id="cd03031">
    <property type="entry name" value="GRX_GRX_like"/>
    <property type="match status" value="1"/>
</dbReference>
<gene>
    <name evidence="3" type="ORF">PHJA_001134200</name>
</gene>
<evidence type="ECO:0000313" key="3">
    <source>
        <dbReference type="EMBL" id="GFP89904.1"/>
    </source>
</evidence>
<proteinExistence type="predicted"/>
<dbReference type="EMBL" id="BMAC01000203">
    <property type="protein sequence ID" value="GFP89904.1"/>
    <property type="molecule type" value="Genomic_DNA"/>
</dbReference>
<dbReference type="Gene3D" id="3.40.30.10">
    <property type="entry name" value="Glutaredoxin"/>
    <property type="match status" value="1"/>
</dbReference>
<dbReference type="PANTHER" id="PTHR45669">
    <property type="entry name" value="GLUTAREDOXIN DOMAIN-CONTAINING CYSTEINE-RICH PROTEIN CG12206-RELATED"/>
    <property type="match status" value="1"/>
</dbReference>
<keyword evidence="4" id="KW-1185">Reference proteome</keyword>
<evidence type="ECO:0000259" key="2">
    <source>
        <dbReference type="Pfam" id="PF00462"/>
    </source>
</evidence>
<evidence type="ECO:0000256" key="1">
    <source>
        <dbReference type="SAM" id="MobiDB-lite"/>
    </source>
</evidence>
<organism evidence="3 4">
    <name type="scientific">Phtheirospermum japonicum</name>
    <dbReference type="NCBI Taxonomy" id="374723"/>
    <lineage>
        <taxon>Eukaryota</taxon>
        <taxon>Viridiplantae</taxon>
        <taxon>Streptophyta</taxon>
        <taxon>Embryophyta</taxon>
        <taxon>Tracheophyta</taxon>
        <taxon>Spermatophyta</taxon>
        <taxon>Magnoliopsida</taxon>
        <taxon>eudicotyledons</taxon>
        <taxon>Gunneridae</taxon>
        <taxon>Pentapetalae</taxon>
        <taxon>asterids</taxon>
        <taxon>lamiids</taxon>
        <taxon>Lamiales</taxon>
        <taxon>Orobanchaceae</taxon>
        <taxon>Orobanchaceae incertae sedis</taxon>
        <taxon>Phtheirospermum</taxon>
    </lineage>
</organism>
<dbReference type="PANTHER" id="PTHR45669:SF14">
    <property type="entry name" value="EMB|CAB81925.1-RELATED"/>
    <property type="match status" value="1"/>
</dbReference>
<dbReference type="SUPFAM" id="SSF52833">
    <property type="entry name" value="Thioredoxin-like"/>
    <property type="match status" value="1"/>
</dbReference>
<name>A0A830C0J4_9LAMI</name>
<dbReference type="Pfam" id="PF00462">
    <property type="entry name" value="Glutaredoxin"/>
    <property type="match status" value="1"/>
</dbReference>
<protein>
    <submittedName>
        <fullName evidence="3">Uncharacterized protein at5g39865</fullName>
    </submittedName>
</protein>
<dbReference type="InterPro" id="IPR002109">
    <property type="entry name" value="Glutaredoxin"/>
</dbReference>
<sequence length="202" mass="22354">MPPLQTADNIDEKSKTSEEKKPTVDLDPSLEIDRPITSISDFVDKCPPGGKDVIVLYTTSLRGIRKTFEDCNTVRFLLESFHVLISERDVSMHMEYRDELWGVLGGRVVPPRLFIRGRYVGGADEVVVLHETGMLRDLLDGIPLSPSNCPCGGCGGMRFVMCVRCNGSRKVVSEGENNNGTLSIRCTECNENGLIKCPVCCR</sequence>
<dbReference type="PROSITE" id="PS51354">
    <property type="entry name" value="GLUTAREDOXIN_2"/>
    <property type="match status" value="1"/>
</dbReference>
<reference evidence="3" key="1">
    <citation type="submission" date="2020-07" db="EMBL/GenBank/DDBJ databases">
        <title>Ethylene signaling mediates host invasion by parasitic plants.</title>
        <authorList>
            <person name="Yoshida S."/>
        </authorList>
    </citation>
    <scope>NUCLEOTIDE SEQUENCE</scope>
    <source>
        <strain evidence="3">Okayama</strain>
    </source>
</reference>